<proteinExistence type="predicted"/>
<name>A0A0A8YEI8_ARUDO</name>
<dbReference type="EMBL" id="GBRH01273842">
    <property type="protein sequence ID" value="JAD24053.1"/>
    <property type="molecule type" value="Transcribed_RNA"/>
</dbReference>
<organism evidence="2">
    <name type="scientific">Arundo donax</name>
    <name type="common">Giant reed</name>
    <name type="synonym">Donax arundinaceus</name>
    <dbReference type="NCBI Taxonomy" id="35708"/>
    <lineage>
        <taxon>Eukaryota</taxon>
        <taxon>Viridiplantae</taxon>
        <taxon>Streptophyta</taxon>
        <taxon>Embryophyta</taxon>
        <taxon>Tracheophyta</taxon>
        <taxon>Spermatophyta</taxon>
        <taxon>Magnoliopsida</taxon>
        <taxon>Liliopsida</taxon>
        <taxon>Poales</taxon>
        <taxon>Poaceae</taxon>
        <taxon>PACMAD clade</taxon>
        <taxon>Arundinoideae</taxon>
        <taxon>Arundineae</taxon>
        <taxon>Arundo</taxon>
    </lineage>
</organism>
<evidence type="ECO:0000256" key="1">
    <source>
        <dbReference type="SAM" id="MobiDB-lite"/>
    </source>
</evidence>
<dbReference type="AlphaFoldDB" id="A0A0A8YEI8"/>
<reference evidence="2" key="1">
    <citation type="submission" date="2014-09" db="EMBL/GenBank/DDBJ databases">
        <authorList>
            <person name="Magalhaes I.L.F."/>
            <person name="Oliveira U."/>
            <person name="Santos F.R."/>
            <person name="Vidigal T.H.D.A."/>
            <person name="Brescovit A.D."/>
            <person name="Santos A.J."/>
        </authorList>
    </citation>
    <scope>NUCLEOTIDE SEQUENCE</scope>
    <source>
        <tissue evidence="2">Shoot tissue taken approximately 20 cm above the soil surface</tissue>
    </source>
</reference>
<reference evidence="2" key="2">
    <citation type="journal article" date="2015" name="Data Brief">
        <title>Shoot transcriptome of the giant reed, Arundo donax.</title>
        <authorList>
            <person name="Barrero R.A."/>
            <person name="Guerrero F.D."/>
            <person name="Moolhuijzen P."/>
            <person name="Goolsby J.A."/>
            <person name="Tidwell J."/>
            <person name="Bellgard S.E."/>
            <person name="Bellgard M.I."/>
        </authorList>
    </citation>
    <scope>NUCLEOTIDE SEQUENCE</scope>
    <source>
        <tissue evidence="2">Shoot tissue taken approximately 20 cm above the soil surface</tissue>
    </source>
</reference>
<protein>
    <submittedName>
        <fullName evidence="2">Uncharacterized protein</fullName>
    </submittedName>
</protein>
<feature type="region of interest" description="Disordered" evidence="1">
    <location>
        <begin position="41"/>
        <end position="63"/>
    </location>
</feature>
<evidence type="ECO:0000313" key="2">
    <source>
        <dbReference type="EMBL" id="JAD24053.1"/>
    </source>
</evidence>
<accession>A0A0A8YEI8</accession>
<sequence>MRGHPATSASQRRPPPFLVPSPARHGRAAVDFVPSINRLLRRRAHRAPSHDATSTPPRSPPLR</sequence>
<feature type="region of interest" description="Disordered" evidence="1">
    <location>
        <begin position="1"/>
        <end position="26"/>
    </location>
</feature>